<keyword evidence="2" id="KW-1185">Reference proteome</keyword>
<name>A0A5C3F7R5_9BASI</name>
<proteinExistence type="predicted"/>
<dbReference type="EMBL" id="OOIP01000016">
    <property type="protein sequence ID" value="SPO39757.1"/>
    <property type="molecule type" value="Genomic_DNA"/>
</dbReference>
<gene>
    <name evidence="1" type="ORF">PSFLO_05238</name>
</gene>
<protein>
    <submittedName>
        <fullName evidence="1">Uncharacterized protein</fullName>
    </submittedName>
</protein>
<accession>A0A5C3F7R5</accession>
<dbReference type="Proteomes" id="UP000323386">
    <property type="component" value="Unassembled WGS sequence"/>
</dbReference>
<evidence type="ECO:0000313" key="1">
    <source>
        <dbReference type="EMBL" id="SPO39757.1"/>
    </source>
</evidence>
<dbReference type="AlphaFoldDB" id="A0A5C3F7R5"/>
<reference evidence="1 2" key="1">
    <citation type="submission" date="2018-03" db="EMBL/GenBank/DDBJ databases">
        <authorList>
            <person name="Guldener U."/>
        </authorList>
    </citation>
    <scope>NUCLEOTIDE SEQUENCE [LARGE SCALE GENOMIC DNA]</scope>
    <source>
        <strain evidence="1 2">DAOM196992</strain>
    </source>
</reference>
<organism evidence="1 2">
    <name type="scientific">Pseudozyma flocculosa</name>
    <dbReference type="NCBI Taxonomy" id="84751"/>
    <lineage>
        <taxon>Eukaryota</taxon>
        <taxon>Fungi</taxon>
        <taxon>Dikarya</taxon>
        <taxon>Basidiomycota</taxon>
        <taxon>Ustilaginomycotina</taxon>
        <taxon>Ustilaginomycetes</taxon>
        <taxon>Ustilaginales</taxon>
        <taxon>Ustilaginaceae</taxon>
        <taxon>Pseudozyma</taxon>
    </lineage>
</organism>
<evidence type="ECO:0000313" key="2">
    <source>
        <dbReference type="Proteomes" id="UP000323386"/>
    </source>
</evidence>
<sequence length="218" mass="23470">MARLGKDIANNIAKTKTLLNLAKVLLSEYAPMTHKMLTNVQADPAGTSTPGMLQEGMRLCSSKVMLCLMQLQMPVSLLDSCSPTAPCYVSVLLQILFLRELQDLLQQGGMPLPQTLQQAGICLHAAAAVRVATTTIPSTLHQVFSPLKQGRRTEMLITSFSASELGMPVRLMLKRWSVISLLVTLCLPPPRSSPAPCCSEGIFAPAAGSVLQMQSHQG</sequence>